<keyword evidence="1" id="KW-0175">Coiled coil</keyword>
<organism evidence="3 4">
    <name type="scientific">Mycena albidolilacea</name>
    <dbReference type="NCBI Taxonomy" id="1033008"/>
    <lineage>
        <taxon>Eukaryota</taxon>
        <taxon>Fungi</taxon>
        <taxon>Dikarya</taxon>
        <taxon>Basidiomycota</taxon>
        <taxon>Agaricomycotina</taxon>
        <taxon>Agaricomycetes</taxon>
        <taxon>Agaricomycetidae</taxon>
        <taxon>Agaricales</taxon>
        <taxon>Marasmiineae</taxon>
        <taxon>Mycenaceae</taxon>
        <taxon>Mycena</taxon>
    </lineage>
</organism>
<keyword evidence="4" id="KW-1185">Reference proteome</keyword>
<feature type="region of interest" description="Disordered" evidence="2">
    <location>
        <begin position="1"/>
        <end position="20"/>
    </location>
</feature>
<dbReference type="AlphaFoldDB" id="A0AAD7A9L7"/>
<comment type="caution">
    <text evidence="3">The sequence shown here is derived from an EMBL/GenBank/DDBJ whole genome shotgun (WGS) entry which is preliminary data.</text>
</comment>
<gene>
    <name evidence="3" type="ORF">DFH08DRAFT_59071</name>
</gene>
<dbReference type="Proteomes" id="UP001218218">
    <property type="component" value="Unassembled WGS sequence"/>
</dbReference>
<evidence type="ECO:0000313" key="4">
    <source>
        <dbReference type="Proteomes" id="UP001218218"/>
    </source>
</evidence>
<evidence type="ECO:0000256" key="1">
    <source>
        <dbReference type="SAM" id="Coils"/>
    </source>
</evidence>
<dbReference type="EMBL" id="JARIHO010000011">
    <property type="protein sequence ID" value="KAJ7353035.1"/>
    <property type="molecule type" value="Genomic_DNA"/>
</dbReference>
<protein>
    <recommendedName>
        <fullName evidence="5">F-box domain-containing protein</fullName>
    </recommendedName>
</protein>
<evidence type="ECO:0008006" key="5">
    <source>
        <dbReference type="Google" id="ProtNLM"/>
    </source>
</evidence>
<feature type="coiled-coil region" evidence="1">
    <location>
        <begin position="51"/>
        <end position="92"/>
    </location>
</feature>
<dbReference type="Gene3D" id="1.20.1280.50">
    <property type="match status" value="1"/>
</dbReference>
<evidence type="ECO:0000313" key="3">
    <source>
        <dbReference type="EMBL" id="KAJ7353035.1"/>
    </source>
</evidence>
<proteinExistence type="predicted"/>
<reference evidence="3" key="1">
    <citation type="submission" date="2023-03" db="EMBL/GenBank/DDBJ databases">
        <title>Massive genome expansion in bonnet fungi (Mycena s.s.) driven by repeated elements and novel gene families across ecological guilds.</title>
        <authorList>
            <consortium name="Lawrence Berkeley National Laboratory"/>
            <person name="Harder C.B."/>
            <person name="Miyauchi S."/>
            <person name="Viragh M."/>
            <person name="Kuo A."/>
            <person name="Thoen E."/>
            <person name="Andreopoulos B."/>
            <person name="Lu D."/>
            <person name="Skrede I."/>
            <person name="Drula E."/>
            <person name="Henrissat B."/>
            <person name="Morin E."/>
            <person name="Kohler A."/>
            <person name="Barry K."/>
            <person name="LaButti K."/>
            <person name="Morin E."/>
            <person name="Salamov A."/>
            <person name="Lipzen A."/>
            <person name="Mereny Z."/>
            <person name="Hegedus B."/>
            <person name="Baldrian P."/>
            <person name="Stursova M."/>
            <person name="Weitz H."/>
            <person name="Taylor A."/>
            <person name="Grigoriev I.V."/>
            <person name="Nagy L.G."/>
            <person name="Martin F."/>
            <person name="Kauserud H."/>
        </authorList>
    </citation>
    <scope>NUCLEOTIDE SEQUENCE</scope>
    <source>
        <strain evidence="3">CBHHK002</strain>
    </source>
</reference>
<sequence length="317" mass="35569">MQAACWKCGATPSDGTEDPTTSALVWEPTSRLLCSNDAPLSSEIPAIQRSLFAQHARIKQLESEIQELRRVMERRMRELQETEERAESYAAVLSPMRRAPAEILCEIFASSLPYTRRIGGHPLEQAPWRLGHVCHRWREAAVGSPLLWSSITLYADRGFSIDDTCPPSSVETQLHRSRNAPLNISMICTQNPDFASSQSIGLILRHSIRWESARLHLNAATAQIFVRLAVLKDKLPNLKRLEFASPVSTDVFYVAPRLREVTVSPDGDRLYLTTEVKLPWPQITHFRGTSISLDHALRVLGSASKMVQCRMVVFGVG</sequence>
<name>A0AAD7A9L7_9AGAR</name>
<evidence type="ECO:0000256" key="2">
    <source>
        <dbReference type="SAM" id="MobiDB-lite"/>
    </source>
</evidence>
<accession>A0AAD7A9L7</accession>